<evidence type="ECO:0000259" key="16">
    <source>
        <dbReference type="PROSITE" id="PS51413"/>
    </source>
</evidence>
<feature type="region of interest" description="Disordered" evidence="13">
    <location>
        <begin position="1256"/>
        <end position="1293"/>
    </location>
</feature>
<dbReference type="InterPro" id="IPR000330">
    <property type="entry name" value="SNF2_N"/>
</dbReference>
<dbReference type="CDD" id="cd18002">
    <property type="entry name" value="DEXQc_INO80"/>
    <property type="match status" value="1"/>
</dbReference>
<evidence type="ECO:0000256" key="11">
    <source>
        <dbReference type="RuleBase" id="RU368001"/>
    </source>
</evidence>
<evidence type="ECO:0000256" key="6">
    <source>
        <dbReference type="ARBA" id="ARBA00022801"/>
    </source>
</evidence>
<dbReference type="PROSITE" id="PS51192">
    <property type="entry name" value="HELICASE_ATP_BIND_1"/>
    <property type="match status" value="1"/>
</dbReference>
<comment type="catalytic activity">
    <reaction evidence="11">
        <text>ATP + H2O = ADP + phosphate + H(+)</text>
        <dbReference type="Rhea" id="RHEA:13065"/>
        <dbReference type="ChEBI" id="CHEBI:15377"/>
        <dbReference type="ChEBI" id="CHEBI:15378"/>
        <dbReference type="ChEBI" id="CHEBI:30616"/>
        <dbReference type="ChEBI" id="CHEBI:43474"/>
        <dbReference type="ChEBI" id="CHEBI:456216"/>
    </reaction>
</comment>
<evidence type="ECO:0000259" key="14">
    <source>
        <dbReference type="PROSITE" id="PS51192"/>
    </source>
</evidence>
<dbReference type="InterPro" id="IPR031047">
    <property type="entry name" value="DEXQc_INO80"/>
</dbReference>
<dbReference type="InterPro" id="IPR027417">
    <property type="entry name" value="P-loop_NTPase"/>
</dbReference>
<evidence type="ECO:0000313" key="18">
    <source>
        <dbReference type="Proteomes" id="UP000694568"/>
    </source>
</evidence>
<evidence type="ECO:0000256" key="4">
    <source>
        <dbReference type="ARBA" id="ARBA00022741"/>
    </source>
</evidence>
<evidence type="ECO:0000256" key="9">
    <source>
        <dbReference type="ARBA" id="ARBA00023204"/>
    </source>
</evidence>
<dbReference type="Pfam" id="PF13892">
    <property type="entry name" value="DBINO"/>
    <property type="match status" value="1"/>
</dbReference>
<evidence type="ECO:0000256" key="2">
    <source>
        <dbReference type="ARBA" id="ARBA00007025"/>
    </source>
</evidence>
<dbReference type="GO" id="GO:0042393">
    <property type="term" value="F:histone binding"/>
    <property type="evidence" value="ECO:0007669"/>
    <property type="project" value="TreeGrafter"/>
</dbReference>
<dbReference type="GO" id="GO:0060255">
    <property type="term" value="P:regulation of macromolecule metabolic process"/>
    <property type="evidence" value="ECO:0007669"/>
    <property type="project" value="UniProtKB-ARBA"/>
</dbReference>
<accession>A0A8C9WYM4</accession>
<dbReference type="GO" id="GO:0140658">
    <property type="term" value="F:ATP-dependent chromatin remodeler activity"/>
    <property type="evidence" value="ECO:0007669"/>
    <property type="project" value="InterPro"/>
</dbReference>
<dbReference type="SUPFAM" id="SSF52540">
    <property type="entry name" value="P-loop containing nucleoside triphosphate hydrolases"/>
    <property type="match status" value="2"/>
</dbReference>
<feature type="domain" description="DBINO" evidence="16">
    <location>
        <begin position="259"/>
        <end position="384"/>
    </location>
</feature>
<comment type="similarity">
    <text evidence="2 11">Belongs to the SNF2/RAD54 helicase family.</text>
</comment>
<keyword evidence="4" id="KW-0547">Nucleotide-binding</keyword>
<dbReference type="GO" id="GO:0006281">
    <property type="term" value="P:DNA repair"/>
    <property type="evidence" value="ECO:0007669"/>
    <property type="project" value="UniProtKB-UniRule"/>
</dbReference>
<keyword evidence="18" id="KW-1185">Reference proteome</keyword>
<keyword evidence="7 11" id="KW-0067">ATP-binding</keyword>
<evidence type="ECO:0000256" key="3">
    <source>
        <dbReference type="ARBA" id="ARBA00019805"/>
    </source>
</evidence>
<evidence type="ECO:0000313" key="17">
    <source>
        <dbReference type="Ensembl" id="ENSSLUP00000002359.1"/>
    </source>
</evidence>
<dbReference type="GO" id="GO:0031011">
    <property type="term" value="C:Ino80 complex"/>
    <property type="evidence" value="ECO:0007669"/>
    <property type="project" value="UniProtKB-UniRule"/>
</dbReference>
<comment type="subunit">
    <text evidence="11">Component of the INO80 chromatin-remodeling complex.</text>
</comment>
<evidence type="ECO:0000256" key="13">
    <source>
        <dbReference type="SAM" id="MobiDB-lite"/>
    </source>
</evidence>
<evidence type="ECO:0000256" key="1">
    <source>
        <dbReference type="ARBA" id="ARBA00004123"/>
    </source>
</evidence>
<sequence>MASGQGGRLEAGASGSSGLAKPLYLQRLERSLRLDSFLRQTAAIFNGDITTRYRQSSGWVTHSSLLDSGLFLRTFSDQFLSVLQFEDGSYQKADKASLYNFSKLKKNRKWLKSILLSDDTTDSDTDSDDSDFSLSREELHDMLRLHRYTRQHQSKFHSDRELHQYQYYSTGLLSTHDPFYEQQRHLLGPKKKKIKDEKKFKAKLKKVKKKKKRGEGEFLDDGRPYITKIFAKFSHDAPLPVVKKKHLTTEQLNARRRKVWLTISKKEIPKSFKQKTSAKNLVLTNTKKLAHQCMREVRRAAIQAQKNCKETLPRARRLTKEMMLYWKKYDKVEKEHRKRAEKEALEQRKLDEEMREAKRQQRKLNFLITQTELYAHFMGGTSQEEILSKLEDTGAHRQIDIGGGVMVNMGQEDYDSDYYKSQALRNAKEAYQIHQERTRMFDEEAKDSRCASLHSAVGSSSGAGSGFGESYSLSNPSIHAGEDIPQPTIFNGKLKGYQLKGMNWLANLYEQGINGILADEMGLGKTVQSIALLAHLAERDNIWGPFLIISPASTLNNWHQEFTRFVPKFKVLPYWGNPHDRKVIRKFWSQKTLYTQNAPFHVVITSYQLVVQDVKYFQRVKWQYMVLDEAQALKSSTSVRWKILLQFQCRNRLLLTGTPIQNTMAELWALLHFIMPTLFDSHEEFNEWFSKDIESHAENKSAIDENQLSRLHMILKPFMLRRIKKDVENELSDKIEILTYCQLTSRQRLLYQALRNKISIEDLLQSSMGTAQQSHSTTSSLMNLVMQFRKVCNHPDLFERQETRSPFHMSLKPYIMSKFLHRHGLIHAHNQAKTMLLSPFSPNHIQQSLFHRKGDDKGSCFSFLRFIDVSPAEMSNLMLQGTLVRWLALFLSLKAAYRLHHQRLFGLEEEGQEEPRSKCLSRSDLILWPNRPTSFLNTNTSPVLQDLVFTALRPGMMGHTDVMIYSRNSATSTLRPCQPTLPPKFLLAATPRVTAVPMERYCNDRSAEYEWRVTRSGGGTVFKQCFLYGSPELASDWRVRANAFHPQCHGGVMALYPRHGWSFIRIPDKESLITESGKLHTLDILLSRLKAQGHRVLIYSQMTRMIDLLEEYMVYRKHTYMRLDGSSKISERRDMVADFQSRTDIFVFLLSTRAGGLGINLTAADTVIFYDSDWNPTVDQQAMDRAHRLGQTKQVTVYRLICQGSIEERILQRAKEKSEIQRVVISGGNFKPDTLKPKEVVSLLLDDDELEKKLRQRQEEKRQLEESSKVKERKRKREKYAEKKKNNEESEVKKKREVNLVISHAPSADNSNLSADGDDSFISVEMDSAMPSPFSEISLSSELQPGSLPPDADADESSSDMLVIVDDPVSSAPQSRATNSPSSVSGSVSDNMNGERANRL</sequence>
<dbReference type="InterPro" id="IPR014001">
    <property type="entry name" value="Helicase_ATP-bd"/>
</dbReference>
<feature type="region of interest" description="Disordered" evidence="13">
    <location>
        <begin position="1325"/>
        <end position="1400"/>
    </location>
</feature>
<evidence type="ECO:0000256" key="7">
    <source>
        <dbReference type="ARBA" id="ARBA00022840"/>
    </source>
</evidence>
<keyword evidence="5 11" id="KW-0227">DNA damage</keyword>
<comment type="domain">
    <text evidence="11">The DBINO region is involved in binding to DNA.</text>
</comment>
<dbReference type="Proteomes" id="UP000694568">
    <property type="component" value="Unplaced"/>
</dbReference>
<dbReference type="PANTHER" id="PTHR45685">
    <property type="entry name" value="HELICASE SRCAP-RELATED"/>
    <property type="match status" value="1"/>
</dbReference>
<feature type="coiled-coil region" evidence="12">
    <location>
        <begin position="340"/>
        <end position="370"/>
    </location>
</feature>
<dbReference type="FunFam" id="3.40.50.10810:FF:000006">
    <property type="entry name" value="Putative DNA helicase INO80"/>
    <property type="match status" value="1"/>
</dbReference>
<feature type="domain" description="Helicase ATP-binding" evidence="14">
    <location>
        <begin position="506"/>
        <end position="677"/>
    </location>
</feature>
<dbReference type="PROSITE" id="PS51413">
    <property type="entry name" value="DBINO"/>
    <property type="match status" value="1"/>
</dbReference>
<evidence type="ECO:0000259" key="15">
    <source>
        <dbReference type="PROSITE" id="PS51194"/>
    </source>
</evidence>
<dbReference type="SMART" id="SM00487">
    <property type="entry name" value="DEXDc"/>
    <property type="match status" value="1"/>
</dbReference>
<evidence type="ECO:0000256" key="12">
    <source>
        <dbReference type="SAM" id="Coils"/>
    </source>
</evidence>
<dbReference type="InterPro" id="IPR049730">
    <property type="entry name" value="SNF2/RAD54-like_C"/>
</dbReference>
<dbReference type="GO" id="GO:0003677">
    <property type="term" value="F:DNA binding"/>
    <property type="evidence" value="ECO:0007669"/>
    <property type="project" value="UniProtKB-UniRule"/>
</dbReference>
<protein>
    <recommendedName>
        <fullName evidence="3 11">Chromatin-remodeling ATPase INO80</fullName>
        <ecNumber evidence="11">3.6.4.-</ecNumber>
    </recommendedName>
</protein>
<dbReference type="Pfam" id="PF00176">
    <property type="entry name" value="SNF2-rel_dom"/>
    <property type="match status" value="1"/>
</dbReference>
<reference evidence="17" key="2">
    <citation type="submission" date="2025-09" db="UniProtKB">
        <authorList>
            <consortium name="Ensembl"/>
        </authorList>
    </citation>
    <scope>IDENTIFICATION</scope>
</reference>
<evidence type="ECO:0000256" key="8">
    <source>
        <dbReference type="ARBA" id="ARBA00023125"/>
    </source>
</evidence>
<organism evidence="17 18">
    <name type="scientific">Sander lucioperca</name>
    <name type="common">Pike-perch</name>
    <name type="synonym">Perca lucioperca</name>
    <dbReference type="NCBI Taxonomy" id="283035"/>
    <lineage>
        <taxon>Eukaryota</taxon>
        <taxon>Metazoa</taxon>
        <taxon>Chordata</taxon>
        <taxon>Craniata</taxon>
        <taxon>Vertebrata</taxon>
        <taxon>Euteleostomi</taxon>
        <taxon>Actinopterygii</taxon>
        <taxon>Neopterygii</taxon>
        <taxon>Teleostei</taxon>
        <taxon>Neoteleostei</taxon>
        <taxon>Acanthomorphata</taxon>
        <taxon>Eupercaria</taxon>
        <taxon>Perciformes</taxon>
        <taxon>Percoidei</taxon>
        <taxon>Percidae</taxon>
        <taxon>Luciopercinae</taxon>
        <taxon>Sander</taxon>
    </lineage>
</organism>
<proteinExistence type="inferred from homology"/>
<dbReference type="InterPro" id="IPR038718">
    <property type="entry name" value="SNF2-like_sf"/>
</dbReference>
<keyword evidence="9 11" id="KW-0234">DNA repair</keyword>
<dbReference type="CDD" id="cd18793">
    <property type="entry name" value="SF2_C_SNF"/>
    <property type="match status" value="1"/>
</dbReference>
<feature type="compositionally biased region" description="Basic and acidic residues" evidence="13">
    <location>
        <begin position="1279"/>
        <end position="1293"/>
    </location>
</feature>
<dbReference type="Pfam" id="PF00271">
    <property type="entry name" value="Helicase_C"/>
    <property type="match status" value="1"/>
</dbReference>
<dbReference type="GO" id="GO:0005524">
    <property type="term" value="F:ATP binding"/>
    <property type="evidence" value="ECO:0007669"/>
    <property type="project" value="UniProtKB-UniRule"/>
</dbReference>
<dbReference type="EC" id="3.6.4.-" evidence="11"/>
<keyword evidence="12" id="KW-0175">Coiled coil</keyword>
<keyword evidence="10" id="KW-0539">Nucleus</keyword>
<keyword evidence="8 11" id="KW-0238">DNA-binding</keyword>
<dbReference type="PROSITE" id="PS51194">
    <property type="entry name" value="HELICASE_CTER"/>
    <property type="match status" value="1"/>
</dbReference>
<feature type="domain" description="Helicase C-terminal" evidence="15">
    <location>
        <begin position="1081"/>
        <end position="1236"/>
    </location>
</feature>
<dbReference type="FunFam" id="3.40.50.300:FF:000747">
    <property type="entry name" value="DNA helicase INO80 isoform X1"/>
    <property type="match status" value="1"/>
</dbReference>
<keyword evidence="6 11" id="KW-0378">Hydrolase</keyword>
<feature type="compositionally biased region" description="Low complexity" evidence="13">
    <location>
        <begin position="1380"/>
        <end position="1389"/>
    </location>
</feature>
<name>A0A8C9WYM4_SANLU</name>
<dbReference type="Gene3D" id="3.40.50.10810">
    <property type="entry name" value="Tandem AAA-ATPase domain"/>
    <property type="match status" value="1"/>
</dbReference>
<feature type="compositionally biased region" description="Basic and acidic residues" evidence="13">
    <location>
        <begin position="1256"/>
        <end position="1270"/>
    </location>
</feature>
<dbReference type="InterPro" id="IPR001650">
    <property type="entry name" value="Helicase_C-like"/>
</dbReference>
<dbReference type="InterPro" id="IPR020838">
    <property type="entry name" value="DBINO"/>
</dbReference>
<reference evidence="17" key="1">
    <citation type="submission" date="2025-08" db="UniProtKB">
        <authorList>
            <consortium name="Ensembl"/>
        </authorList>
    </citation>
    <scope>IDENTIFICATION</scope>
</reference>
<dbReference type="GeneTree" id="ENSGT00900000141110"/>
<dbReference type="PANTHER" id="PTHR45685:SF2">
    <property type="entry name" value="CHROMATIN-REMODELING ATPASE INO80"/>
    <property type="match status" value="1"/>
</dbReference>
<dbReference type="Ensembl" id="ENSSLUT00000002451.1">
    <property type="protein sequence ID" value="ENSSLUP00000002359.1"/>
    <property type="gene ID" value="ENSSLUG00000000872.1"/>
</dbReference>
<comment type="function">
    <text evidence="11">ATPase component of the INO80 complex which remodels chromatin by shifting nucleosomes and is involved in DNA repair.</text>
</comment>
<evidence type="ECO:0000256" key="10">
    <source>
        <dbReference type="ARBA" id="ARBA00023242"/>
    </source>
</evidence>
<dbReference type="InterPro" id="IPR050520">
    <property type="entry name" value="INO80/SWR1_helicase"/>
</dbReference>
<dbReference type="SMART" id="SM00490">
    <property type="entry name" value="HELICc"/>
    <property type="match status" value="1"/>
</dbReference>
<dbReference type="Gene3D" id="3.40.50.300">
    <property type="entry name" value="P-loop containing nucleotide triphosphate hydrolases"/>
    <property type="match status" value="1"/>
</dbReference>
<feature type="compositionally biased region" description="Polar residues" evidence="13">
    <location>
        <begin position="1335"/>
        <end position="1344"/>
    </location>
</feature>
<comment type="subcellular location">
    <subcellularLocation>
        <location evidence="1 11">Nucleus</location>
    </subcellularLocation>
</comment>
<dbReference type="GO" id="GO:0006351">
    <property type="term" value="P:DNA-templated transcription"/>
    <property type="evidence" value="ECO:0007669"/>
    <property type="project" value="InterPro"/>
</dbReference>
<dbReference type="GO" id="GO:0016887">
    <property type="term" value="F:ATP hydrolysis activity"/>
    <property type="evidence" value="ECO:0007669"/>
    <property type="project" value="TreeGrafter"/>
</dbReference>
<evidence type="ECO:0000256" key="5">
    <source>
        <dbReference type="ARBA" id="ARBA00022763"/>
    </source>
</evidence>